<dbReference type="EMBL" id="CM015734">
    <property type="protein sequence ID" value="KAF3706277.1"/>
    <property type="molecule type" value="Genomic_DNA"/>
</dbReference>
<reference evidence="3" key="2">
    <citation type="submission" date="2019-02" db="EMBL/GenBank/DDBJ databases">
        <title>Opniocepnalus argus Var Kimnra genome.</title>
        <authorList>
            <person name="Zhou C."/>
            <person name="Xiao S."/>
        </authorList>
    </citation>
    <scope>NUCLEOTIDE SEQUENCE [LARGE SCALE GENOMIC DNA]</scope>
</reference>
<sequence>MALWLKPTIVGSRTVVRCTQEQNGPMPPLRELPQSNCFITHGLKMDFKAYSSLCHLLLGILSHITFLALNGLVKTL</sequence>
<feature type="transmembrane region" description="Helical" evidence="1">
    <location>
        <begin position="53"/>
        <end position="73"/>
    </location>
</feature>
<keyword evidence="1" id="KW-0812">Transmembrane</keyword>
<protein>
    <submittedName>
        <fullName evidence="2">Uncharacterized protein</fullName>
    </submittedName>
</protein>
<proteinExistence type="predicted"/>
<organism evidence="2 3">
    <name type="scientific">Channa argus</name>
    <name type="common">Northern snakehead</name>
    <name type="synonym">Ophicephalus argus</name>
    <dbReference type="NCBI Taxonomy" id="215402"/>
    <lineage>
        <taxon>Eukaryota</taxon>
        <taxon>Metazoa</taxon>
        <taxon>Chordata</taxon>
        <taxon>Craniata</taxon>
        <taxon>Vertebrata</taxon>
        <taxon>Euteleostomi</taxon>
        <taxon>Actinopterygii</taxon>
        <taxon>Neopterygii</taxon>
        <taxon>Teleostei</taxon>
        <taxon>Neoteleostei</taxon>
        <taxon>Acanthomorphata</taxon>
        <taxon>Anabantaria</taxon>
        <taxon>Anabantiformes</taxon>
        <taxon>Channoidei</taxon>
        <taxon>Channidae</taxon>
        <taxon>Channa</taxon>
    </lineage>
</organism>
<gene>
    <name evidence="2" type="ORF">EXN66_Car021969</name>
</gene>
<keyword evidence="3" id="KW-1185">Reference proteome</keyword>
<dbReference type="Proteomes" id="UP000503349">
    <property type="component" value="Chromosome 23"/>
</dbReference>
<keyword evidence="1" id="KW-1133">Transmembrane helix</keyword>
<keyword evidence="1" id="KW-0472">Membrane</keyword>
<accession>A0A6G1QUW0</accession>
<reference evidence="2 3" key="1">
    <citation type="submission" date="2019-02" db="EMBL/GenBank/DDBJ databases">
        <title>Opniocepnalus argus genome.</title>
        <authorList>
            <person name="Zhou C."/>
            <person name="Xiao S."/>
        </authorList>
    </citation>
    <scope>NUCLEOTIDE SEQUENCE [LARGE SCALE GENOMIC DNA]</scope>
    <source>
        <strain evidence="2">OARG1902GOOAL</strain>
        <tissue evidence="2">Muscle</tissue>
    </source>
</reference>
<evidence type="ECO:0000313" key="2">
    <source>
        <dbReference type="EMBL" id="KAF3706277.1"/>
    </source>
</evidence>
<name>A0A6G1QUW0_CHAAH</name>
<evidence type="ECO:0000313" key="3">
    <source>
        <dbReference type="Proteomes" id="UP000503349"/>
    </source>
</evidence>
<dbReference type="AlphaFoldDB" id="A0A6G1QUW0"/>
<evidence type="ECO:0000256" key="1">
    <source>
        <dbReference type="SAM" id="Phobius"/>
    </source>
</evidence>